<reference evidence="3" key="1">
    <citation type="submission" date="2023-06" db="EMBL/GenBank/DDBJ databases">
        <title>Genome-scale phylogeny and comparative genomics of the fungal order Sordariales.</title>
        <authorList>
            <consortium name="Lawrence Berkeley National Laboratory"/>
            <person name="Hensen N."/>
            <person name="Bonometti L."/>
            <person name="Westerberg I."/>
            <person name="Brannstrom I.O."/>
            <person name="Guillou S."/>
            <person name="Cros-Aarteil S."/>
            <person name="Calhoun S."/>
            <person name="Haridas S."/>
            <person name="Kuo A."/>
            <person name="Mondo S."/>
            <person name="Pangilinan J."/>
            <person name="Riley R."/>
            <person name="LaButti K."/>
            <person name="Andreopoulos B."/>
            <person name="Lipzen A."/>
            <person name="Chen C."/>
            <person name="Yanf M."/>
            <person name="Daum C."/>
            <person name="Ng V."/>
            <person name="Clum A."/>
            <person name="Steindorff A."/>
            <person name="Ohm R."/>
            <person name="Martin F."/>
            <person name="Silar P."/>
            <person name="Natvig D."/>
            <person name="Lalanne C."/>
            <person name="Gautier V."/>
            <person name="Ament-velasquez S.L."/>
            <person name="Kruys A."/>
            <person name="Hutchinson M.I."/>
            <person name="Powell A.J."/>
            <person name="Barry K."/>
            <person name="Miller A.N."/>
            <person name="Grigoriev I.V."/>
            <person name="Debuchy R."/>
            <person name="Gladieux P."/>
            <person name="Thoren M.H."/>
            <person name="Johannesson H."/>
        </authorList>
    </citation>
    <scope>NUCLEOTIDE SEQUENCE</scope>
    <source>
        <strain evidence="3">SMH3391-2</strain>
    </source>
</reference>
<name>A0AA39W9V6_9PEZI</name>
<evidence type="ECO:0000313" key="4">
    <source>
        <dbReference type="Proteomes" id="UP001174934"/>
    </source>
</evidence>
<gene>
    <name evidence="3" type="ORF">B0T17DRAFT_119892</name>
</gene>
<organism evidence="3 4">
    <name type="scientific">Bombardia bombarda</name>
    <dbReference type="NCBI Taxonomy" id="252184"/>
    <lineage>
        <taxon>Eukaryota</taxon>
        <taxon>Fungi</taxon>
        <taxon>Dikarya</taxon>
        <taxon>Ascomycota</taxon>
        <taxon>Pezizomycotina</taxon>
        <taxon>Sordariomycetes</taxon>
        <taxon>Sordariomycetidae</taxon>
        <taxon>Sordariales</taxon>
        <taxon>Lasiosphaeriaceae</taxon>
        <taxon>Bombardia</taxon>
    </lineage>
</organism>
<sequence>MEHLAIPRNPIQGHPTIPLATKLLDDGGPFLSFDERHGSLLTGNHPNVPTQADALAGRFTASVSSQDILNYHQGWLFFSLIREFLGDELYDITSYVEVTKDENDEITDISLSTRTLRHDLAKWRTDGKLALIRRGDDYHKHLEQCLDMANSAFDRVEGLFPGFTLVEAEQMLCLAALCETLDSAVATAVDNGPIYDAASLGLPLPPPKVRPIYGRHSFLSKVSSLPLINPFSPPLRSSLVAAGWCPADISRFVDNFNTIASFYYFTRFRPPTDDPSPPLHTDCPHHSCTLYVPSTARHMSPDCQCPGMIDFDEPSLIDIYASEGNNIPCFTIGRLEDDSIGVALSSISLDPADQLNPENHYVALSHVWSEGMGNPHANSLPFCQLSYVQYWAMQAMQVVESAEKDLASDDGDGNEPTKLVIERASKVRSINIWLDTMCCPSTPGYGKNLCLAKMRDIYAHACAVLVRSTTLESLDIAEYLNHPERGVMDVAATLYVSPWMRRMWTLQEGVLAGRHKSKRGAGDRLVLGYDGGVMSLMSLVNLLKEGRSGEEAALAFDTLGKFSQLGSSMWSLSDWSGSSRRGDADEEEERMSPSFFFFLWHALKFRSVSVLSDEVICLATLLGLSIGKTHDAVPLIGNGQTVEEGMCELWRRIEAQTGMVPKGIVFSTIPRVEVDGFRWAPRTLIQHAKYGELDLSIVGFRAGRIGKRGLEARFKGARLAVMGENKGWYGRYLLRKGLKDEDGDEDEREIKRDKEDRETERTKALFVQMPPGGDLWYAVRIHQIPEMDEEPAWAKNATTTGTEEIGEKDDGEVKADTVVELVGELHTPGKEPKTEQQPETPTARPDPYELVKAGNAALIFKGEDSIGQGLLVTITEDVTSEDSDSPIYVRTEYPVTFVGLTASTCHIASQMETYLARFHAAVNAEADKRGGGDGVEVVWKDDGLILQLLRQTARDMVAESDELKTALLLLALTKKSSATDEMAVDTFVRHVDILARAGGIGSTEIEDDEVLWCID</sequence>
<dbReference type="Proteomes" id="UP001174934">
    <property type="component" value="Unassembled WGS sequence"/>
</dbReference>
<dbReference type="EMBL" id="JAULSR010000010">
    <property type="protein sequence ID" value="KAK0610632.1"/>
    <property type="molecule type" value="Genomic_DNA"/>
</dbReference>
<dbReference type="InterPro" id="IPR010730">
    <property type="entry name" value="HET"/>
</dbReference>
<feature type="compositionally biased region" description="Basic and acidic residues" evidence="1">
    <location>
        <begin position="748"/>
        <end position="763"/>
    </location>
</feature>
<proteinExistence type="predicted"/>
<dbReference type="Pfam" id="PF06985">
    <property type="entry name" value="HET"/>
    <property type="match status" value="1"/>
</dbReference>
<protein>
    <recommendedName>
        <fullName evidence="2">Heterokaryon incompatibility domain-containing protein</fullName>
    </recommendedName>
</protein>
<comment type="caution">
    <text evidence="3">The sequence shown here is derived from an EMBL/GenBank/DDBJ whole genome shotgun (WGS) entry which is preliminary data.</text>
</comment>
<dbReference type="PANTHER" id="PTHR39596:SF3">
    <property type="entry name" value="HETEROKARYON INCOMPATIBILITY DOMAIN-CONTAINING PROTEIN"/>
    <property type="match status" value="1"/>
</dbReference>
<evidence type="ECO:0000256" key="1">
    <source>
        <dbReference type="SAM" id="MobiDB-lite"/>
    </source>
</evidence>
<evidence type="ECO:0000313" key="3">
    <source>
        <dbReference type="EMBL" id="KAK0610632.1"/>
    </source>
</evidence>
<feature type="region of interest" description="Disordered" evidence="1">
    <location>
        <begin position="825"/>
        <end position="847"/>
    </location>
</feature>
<dbReference type="PANTHER" id="PTHR39596">
    <property type="match status" value="1"/>
</dbReference>
<feature type="domain" description="Heterokaryon incompatibility" evidence="2">
    <location>
        <begin position="361"/>
        <end position="508"/>
    </location>
</feature>
<feature type="compositionally biased region" description="Basic and acidic residues" evidence="1">
    <location>
        <begin position="827"/>
        <end position="836"/>
    </location>
</feature>
<dbReference type="AlphaFoldDB" id="A0AA39W9V6"/>
<feature type="region of interest" description="Disordered" evidence="1">
    <location>
        <begin position="743"/>
        <end position="763"/>
    </location>
</feature>
<keyword evidence="4" id="KW-1185">Reference proteome</keyword>
<evidence type="ECO:0000259" key="2">
    <source>
        <dbReference type="Pfam" id="PF06985"/>
    </source>
</evidence>
<accession>A0AA39W9V6</accession>